<dbReference type="Pfam" id="PF01547">
    <property type="entry name" value="SBP_bac_1"/>
    <property type="match status" value="1"/>
</dbReference>
<comment type="similarity">
    <text evidence="1">Belongs to the bacterial solute-binding protein 1 family.</text>
</comment>
<evidence type="ECO:0000313" key="6">
    <source>
        <dbReference type="EMBL" id="KPP95812.1"/>
    </source>
</evidence>
<protein>
    <submittedName>
        <fullName evidence="6">Iron(III) transport system substrate-binding protein</fullName>
    </submittedName>
</protein>
<evidence type="ECO:0000313" key="8">
    <source>
        <dbReference type="Proteomes" id="UP000182045"/>
    </source>
</evidence>
<organism evidence="6 7">
    <name type="scientific">Roseibaca calidilacus</name>
    <dbReference type="NCBI Taxonomy" id="1666912"/>
    <lineage>
        <taxon>Bacteria</taxon>
        <taxon>Pseudomonadati</taxon>
        <taxon>Pseudomonadota</taxon>
        <taxon>Alphaproteobacteria</taxon>
        <taxon>Rhodobacterales</taxon>
        <taxon>Paracoccaceae</taxon>
        <taxon>Roseinatronobacter</taxon>
    </lineage>
</organism>
<comment type="caution">
    <text evidence="6">The sequence shown here is derived from an EMBL/GenBank/DDBJ whole genome shotgun (WGS) entry which is preliminary data.</text>
</comment>
<evidence type="ECO:0000256" key="2">
    <source>
        <dbReference type="ARBA" id="ARBA00022729"/>
    </source>
</evidence>
<reference evidence="5 8" key="2">
    <citation type="submission" date="2016-01" db="EMBL/GenBank/DDBJ databases">
        <authorList>
            <person name="Varghese N."/>
        </authorList>
    </citation>
    <scope>NUCLEOTIDE SEQUENCE [LARGE SCALE GENOMIC DNA]</scope>
    <source>
        <strain evidence="5 8">HL-91</strain>
    </source>
</reference>
<dbReference type="AlphaFoldDB" id="A0A0P7Z299"/>
<feature type="signal peptide" evidence="4">
    <location>
        <begin position="1"/>
        <end position="20"/>
    </location>
</feature>
<feature type="binding site" evidence="3">
    <location>
        <position position="217"/>
    </location>
    <ligand>
        <name>Fe cation</name>
        <dbReference type="ChEBI" id="CHEBI:24875"/>
    </ligand>
</feature>
<evidence type="ECO:0000256" key="3">
    <source>
        <dbReference type="PIRSR" id="PIRSR002825-1"/>
    </source>
</evidence>
<gene>
    <name evidence="6" type="primary">afuA</name>
    <name evidence="5" type="ORF">Ga0058931_1904</name>
    <name evidence="6" type="ORF">HLUCCA05_03855</name>
</gene>
<accession>A0A0P7Z299</accession>
<dbReference type="RefSeq" id="WP_072246123.1">
    <property type="nucleotide sequence ID" value="NZ_FBYC01000004.1"/>
</dbReference>
<dbReference type="GO" id="GO:0030288">
    <property type="term" value="C:outer membrane-bounded periplasmic space"/>
    <property type="evidence" value="ECO:0007669"/>
    <property type="project" value="TreeGrafter"/>
</dbReference>
<reference evidence="6 7" key="1">
    <citation type="submission" date="2015-09" db="EMBL/GenBank/DDBJ databases">
        <title>Identification and resolution of microdiversity through metagenomic sequencing of parallel consortia.</title>
        <authorList>
            <person name="Nelson W.C."/>
            <person name="Romine M.F."/>
            <person name="Lindemann S.R."/>
        </authorList>
    </citation>
    <scope>NUCLEOTIDE SEQUENCE [LARGE SCALE GENOMIC DNA]</scope>
    <source>
        <strain evidence="6">HL-91</strain>
    </source>
</reference>
<dbReference type="Gene3D" id="3.40.190.10">
    <property type="entry name" value="Periplasmic binding protein-like II"/>
    <property type="match status" value="2"/>
</dbReference>
<evidence type="ECO:0000313" key="5">
    <source>
        <dbReference type="EMBL" id="CUX81667.1"/>
    </source>
</evidence>
<dbReference type="PANTHER" id="PTHR30006:SF15">
    <property type="entry name" value="IRON-UTILIZATION PERIPLASMIC PROTEIN"/>
    <property type="match status" value="1"/>
</dbReference>
<dbReference type="EMBL" id="FBYC01000004">
    <property type="protein sequence ID" value="CUX81667.1"/>
    <property type="molecule type" value="Genomic_DNA"/>
</dbReference>
<dbReference type="EMBL" id="LJSG01000002">
    <property type="protein sequence ID" value="KPP95812.1"/>
    <property type="molecule type" value="Genomic_DNA"/>
</dbReference>
<dbReference type="InterPro" id="IPR026045">
    <property type="entry name" value="Ferric-bd"/>
</dbReference>
<dbReference type="Proteomes" id="UP000182045">
    <property type="component" value="Unassembled WGS sequence"/>
</dbReference>
<dbReference type="InterPro" id="IPR006059">
    <property type="entry name" value="SBP"/>
</dbReference>
<evidence type="ECO:0000256" key="4">
    <source>
        <dbReference type="SAM" id="SignalP"/>
    </source>
</evidence>
<keyword evidence="8" id="KW-1185">Reference proteome</keyword>
<evidence type="ECO:0000256" key="1">
    <source>
        <dbReference type="ARBA" id="ARBA00008520"/>
    </source>
</evidence>
<evidence type="ECO:0000313" key="7">
    <source>
        <dbReference type="Proteomes" id="UP000050413"/>
    </source>
</evidence>
<proteinExistence type="inferred from homology"/>
<dbReference type="SUPFAM" id="SSF53850">
    <property type="entry name" value="Periplasmic binding protein-like II"/>
    <property type="match status" value="1"/>
</dbReference>
<dbReference type="PATRIC" id="fig|1666912.4.peg.1924"/>
<sequence>MLRFATVSVMALATALPAFAQEINLYSGRHYDTDLVIYERFTEETGIKVNVLDGSGDELQARIEAEGANSPADLFWTVDGGRLHRAVEAGIFQPVESDVLNARIPADLRHPDGLHFSLTSRARVIYYNAEAGMPEGVTTYEDLARDDLGLSVCIRTSSNIYNVSLMAEMVHVHGEEDAQSWAEGLKGNLAREPQGGDTDQIRALAAGECDLAVANTYYWGRLQTSSNPADREVASKVLPIFPNQDDRGTHVNVSGIGVVANAPNAENAVKFIEFLTSPFVQSILADSNNEYPVVEDTVISGPMRDWADFKRSDTNIADYGTNQAAAIAVWDRAAFP</sequence>
<keyword evidence="3" id="KW-0479">Metal-binding</keyword>
<feature type="binding site" evidence="3">
    <location>
        <position position="218"/>
    </location>
    <ligand>
        <name>Fe cation</name>
        <dbReference type="ChEBI" id="CHEBI:24875"/>
    </ligand>
</feature>
<dbReference type="PIRSF" id="PIRSF002825">
    <property type="entry name" value="CfbpA"/>
    <property type="match status" value="1"/>
</dbReference>
<dbReference type="PANTHER" id="PTHR30006">
    <property type="entry name" value="THIAMINE-BINDING PERIPLASMIC PROTEIN-RELATED"/>
    <property type="match status" value="1"/>
</dbReference>
<keyword evidence="3" id="KW-0408">Iron</keyword>
<dbReference type="GO" id="GO:0046872">
    <property type="term" value="F:metal ion binding"/>
    <property type="evidence" value="ECO:0007669"/>
    <property type="project" value="UniProtKB-KW"/>
</dbReference>
<name>A0A0P7Z299_9RHOB</name>
<dbReference type="Proteomes" id="UP000050413">
    <property type="component" value="Unassembled WGS sequence"/>
</dbReference>
<keyword evidence="2 4" id="KW-0732">Signal</keyword>
<feature type="binding site" evidence="3">
    <location>
        <position position="30"/>
    </location>
    <ligand>
        <name>Fe cation</name>
        <dbReference type="ChEBI" id="CHEBI:24875"/>
    </ligand>
</feature>
<feature type="chain" id="PRO_5010164991" evidence="4">
    <location>
        <begin position="21"/>
        <end position="336"/>
    </location>
</feature>
<dbReference type="STRING" id="1666912.Ga0058931_1904"/>